<dbReference type="Proteomes" id="UP000762676">
    <property type="component" value="Unassembled WGS sequence"/>
</dbReference>
<gene>
    <name evidence="1" type="ORF">ElyMa_007035200</name>
</gene>
<evidence type="ECO:0000313" key="2">
    <source>
        <dbReference type="Proteomes" id="UP000762676"/>
    </source>
</evidence>
<dbReference type="AlphaFoldDB" id="A0AAV4JVK4"/>
<proteinExistence type="predicted"/>
<dbReference type="EMBL" id="BMAT01014054">
    <property type="protein sequence ID" value="GFS25763.1"/>
    <property type="molecule type" value="Genomic_DNA"/>
</dbReference>
<name>A0AAV4JVK4_9GAST</name>
<protein>
    <submittedName>
        <fullName evidence="1">Uncharacterized protein</fullName>
    </submittedName>
</protein>
<reference evidence="1 2" key="1">
    <citation type="journal article" date="2021" name="Elife">
        <title>Chloroplast acquisition without the gene transfer in kleptoplastic sea slugs, Plakobranchus ocellatus.</title>
        <authorList>
            <person name="Maeda T."/>
            <person name="Takahashi S."/>
            <person name="Yoshida T."/>
            <person name="Shimamura S."/>
            <person name="Takaki Y."/>
            <person name="Nagai Y."/>
            <person name="Toyoda A."/>
            <person name="Suzuki Y."/>
            <person name="Arimoto A."/>
            <person name="Ishii H."/>
            <person name="Satoh N."/>
            <person name="Nishiyama T."/>
            <person name="Hasebe M."/>
            <person name="Maruyama T."/>
            <person name="Minagawa J."/>
            <person name="Obokata J."/>
            <person name="Shigenobu S."/>
        </authorList>
    </citation>
    <scope>NUCLEOTIDE SEQUENCE [LARGE SCALE GENOMIC DNA]</scope>
</reference>
<keyword evidence="2" id="KW-1185">Reference proteome</keyword>
<sequence>MEILRKTSSMPSINIQTATHRYTDKTDTKAGILFSSARPKTHLPLKQVVSRTICLDHSSTFGPRLLVSNPFQNEFEETLTTFRLRKLDDNALTQLASMDTTQPETAEKIYRLFDSAHNRDQILHYFFHFNHFPPLLFEPSSFEQHRAFIRAKHVGDSRRAFFDRWNDYKINYEQLRSKTIETTITALETKMQHSTRDADTLPEDIQVTLDWVTALKQGTLPDKTPSRTQLEKSFESDTNRMPDRLKAISKAKSFVAIDKAFIDELEKHLKSGTHPPLVLEIQAGNGILADELQKRNIPVIATDACFCACMTPGMNLIKNVYFSIDTDAIEEFTNILKHLKQRDIPCNPYILCCYPDFTYPQAFIADIILNPLFEMKHHNLKVIIIGRNKVDIDIFSEVDSAPLLFKEPLTEKLKYVGHGDESEKIFEYRLRAINKS</sequence>
<organism evidence="1 2">
    <name type="scientific">Elysia marginata</name>
    <dbReference type="NCBI Taxonomy" id="1093978"/>
    <lineage>
        <taxon>Eukaryota</taxon>
        <taxon>Metazoa</taxon>
        <taxon>Spiralia</taxon>
        <taxon>Lophotrochozoa</taxon>
        <taxon>Mollusca</taxon>
        <taxon>Gastropoda</taxon>
        <taxon>Heterobranchia</taxon>
        <taxon>Euthyneura</taxon>
        <taxon>Panpulmonata</taxon>
        <taxon>Sacoglossa</taxon>
        <taxon>Placobranchoidea</taxon>
        <taxon>Plakobranchidae</taxon>
        <taxon>Elysia</taxon>
    </lineage>
</organism>
<accession>A0AAV4JVK4</accession>
<comment type="caution">
    <text evidence="1">The sequence shown here is derived from an EMBL/GenBank/DDBJ whole genome shotgun (WGS) entry which is preliminary data.</text>
</comment>
<evidence type="ECO:0000313" key="1">
    <source>
        <dbReference type="EMBL" id="GFS25763.1"/>
    </source>
</evidence>